<dbReference type="EMBL" id="VUNM01000048">
    <property type="protein sequence ID" value="MST90246.1"/>
    <property type="molecule type" value="Genomic_DNA"/>
</dbReference>
<name>A0A844FXF5_9FIRM</name>
<organism evidence="1 2">
    <name type="scientific">Sharpea porci</name>
    <dbReference type="NCBI Taxonomy" id="2652286"/>
    <lineage>
        <taxon>Bacteria</taxon>
        <taxon>Bacillati</taxon>
        <taxon>Bacillota</taxon>
        <taxon>Erysipelotrichia</taxon>
        <taxon>Erysipelotrichales</taxon>
        <taxon>Coprobacillaceae</taxon>
        <taxon>Sharpea</taxon>
    </lineage>
</organism>
<dbReference type="RefSeq" id="WP_154518794.1">
    <property type="nucleotide sequence ID" value="NZ_VUNM01000048.1"/>
</dbReference>
<dbReference type="Proteomes" id="UP000442619">
    <property type="component" value="Unassembled WGS sequence"/>
</dbReference>
<evidence type="ECO:0000313" key="1">
    <source>
        <dbReference type="EMBL" id="MST90246.1"/>
    </source>
</evidence>
<accession>A0A844FXF5</accession>
<proteinExistence type="predicted"/>
<evidence type="ECO:0000313" key="2">
    <source>
        <dbReference type="Proteomes" id="UP000442619"/>
    </source>
</evidence>
<comment type="caution">
    <text evidence="1">The sequence shown here is derived from an EMBL/GenBank/DDBJ whole genome shotgun (WGS) entry which is preliminary data.</text>
</comment>
<dbReference type="AlphaFoldDB" id="A0A844FXF5"/>
<sequence>MNLLKYNNKRVKLITNDDVIYQGMAYFCDADDYETEEDELTIKNQIDNRYYGVANSEIKSIEIIEHS</sequence>
<protein>
    <recommendedName>
        <fullName evidence="3">LSM domain protein</fullName>
    </recommendedName>
</protein>
<reference evidence="1 2" key="1">
    <citation type="submission" date="2019-08" db="EMBL/GenBank/DDBJ databases">
        <title>In-depth cultivation of the pig gut microbiome towards novel bacterial diversity and tailored functional studies.</title>
        <authorList>
            <person name="Wylensek D."/>
            <person name="Hitch T.C.A."/>
            <person name="Clavel T."/>
        </authorList>
    </citation>
    <scope>NUCLEOTIDE SEQUENCE [LARGE SCALE GENOMIC DNA]</scope>
    <source>
        <strain evidence="1 2">CA-Schmier-601-WT-3</strain>
    </source>
</reference>
<evidence type="ECO:0008006" key="3">
    <source>
        <dbReference type="Google" id="ProtNLM"/>
    </source>
</evidence>
<keyword evidence="2" id="KW-1185">Reference proteome</keyword>
<gene>
    <name evidence="1" type="ORF">FYJ79_11845</name>
</gene>